<evidence type="ECO:0000313" key="2">
    <source>
        <dbReference type="Proteomes" id="UP000828390"/>
    </source>
</evidence>
<name>A0A9D4QMM1_DREPO</name>
<dbReference type="Proteomes" id="UP000828390">
    <property type="component" value="Unassembled WGS sequence"/>
</dbReference>
<organism evidence="1 2">
    <name type="scientific">Dreissena polymorpha</name>
    <name type="common">Zebra mussel</name>
    <name type="synonym">Mytilus polymorpha</name>
    <dbReference type="NCBI Taxonomy" id="45954"/>
    <lineage>
        <taxon>Eukaryota</taxon>
        <taxon>Metazoa</taxon>
        <taxon>Spiralia</taxon>
        <taxon>Lophotrochozoa</taxon>
        <taxon>Mollusca</taxon>
        <taxon>Bivalvia</taxon>
        <taxon>Autobranchia</taxon>
        <taxon>Heteroconchia</taxon>
        <taxon>Euheterodonta</taxon>
        <taxon>Imparidentia</taxon>
        <taxon>Neoheterodontei</taxon>
        <taxon>Myida</taxon>
        <taxon>Dreissenoidea</taxon>
        <taxon>Dreissenidae</taxon>
        <taxon>Dreissena</taxon>
    </lineage>
</organism>
<gene>
    <name evidence="1" type="ORF">DPMN_109103</name>
</gene>
<keyword evidence="2" id="KW-1185">Reference proteome</keyword>
<accession>A0A9D4QMM1</accession>
<protein>
    <submittedName>
        <fullName evidence="1">Uncharacterized protein</fullName>
    </submittedName>
</protein>
<dbReference type="EMBL" id="JAIWYP010000004">
    <property type="protein sequence ID" value="KAH3835742.1"/>
    <property type="molecule type" value="Genomic_DNA"/>
</dbReference>
<sequence>MSWVEAERTNSLVMLALVQKDSSVNLKLLASYRYWFILTQTRTTHHAQCLQIGESKTGWNVCEIVRATYDLFRDSPSRRENYMSCGDGSSHMMPLKCFS</sequence>
<evidence type="ECO:0000313" key="1">
    <source>
        <dbReference type="EMBL" id="KAH3835742.1"/>
    </source>
</evidence>
<dbReference type="AlphaFoldDB" id="A0A9D4QMM1"/>
<comment type="caution">
    <text evidence="1">The sequence shown here is derived from an EMBL/GenBank/DDBJ whole genome shotgun (WGS) entry which is preliminary data.</text>
</comment>
<reference evidence="1" key="1">
    <citation type="journal article" date="2019" name="bioRxiv">
        <title>The Genome of the Zebra Mussel, Dreissena polymorpha: A Resource for Invasive Species Research.</title>
        <authorList>
            <person name="McCartney M.A."/>
            <person name="Auch B."/>
            <person name="Kono T."/>
            <person name="Mallez S."/>
            <person name="Zhang Y."/>
            <person name="Obille A."/>
            <person name="Becker A."/>
            <person name="Abrahante J.E."/>
            <person name="Garbe J."/>
            <person name="Badalamenti J.P."/>
            <person name="Herman A."/>
            <person name="Mangelson H."/>
            <person name="Liachko I."/>
            <person name="Sullivan S."/>
            <person name="Sone E.D."/>
            <person name="Koren S."/>
            <person name="Silverstein K.A.T."/>
            <person name="Beckman K.B."/>
            <person name="Gohl D.M."/>
        </authorList>
    </citation>
    <scope>NUCLEOTIDE SEQUENCE</scope>
    <source>
        <strain evidence="1">Duluth1</strain>
        <tissue evidence="1">Whole animal</tissue>
    </source>
</reference>
<proteinExistence type="predicted"/>
<reference evidence="1" key="2">
    <citation type="submission" date="2020-11" db="EMBL/GenBank/DDBJ databases">
        <authorList>
            <person name="McCartney M.A."/>
            <person name="Auch B."/>
            <person name="Kono T."/>
            <person name="Mallez S."/>
            <person name="Becker A."/>
            <person name="Gohl D.M."/>
            <person name="Silverstein K.A.T."/>
            <person name="Koren S."/>
            <person name="Bechman K.B."/>
            <person name="Herman A."/>
            <person name="Abrahante J.E."/>
            <person name="Garbe J."/>
        </authorList>
    </citation>
    <scope>NUCLEOTIDE SEQUENCE</scope>
    <source>
        <strain evidence="1">Duluth1</strain>
        <tissue evidence="1">Whole animal</tissue>
    </source>
</reference>